<accession>A0A9D1Y9H9</accession>
<sequence>MYLHLGQSVVVPYRDIIGIFDLDNTTSSHRTRAFLSRAEREGELVDVSMDVPKSFVLCQSELGTMVYLSQLSPATLLRRAENNQFE</sequence>
<dbReference type="NCBIfam" id="NF046065">
    <property type="entry name" value="MtxRegRemB"/>
    <property type="match status" value="1"/>
</dbReference>
<dbReference type="AlphaFoldDB" id="A0A9D1Y9H9"/>
<organism evidence="1 2">
    <name type="scientific">Candidatus Flavonifractor merdigallinarum</name>
    <dbReference type="NCBI Taxonomy" id="2838589"/>
    <lineage>
        <taxon>Bacteria</taxon>
        <taxon>Bacillati</taxon>
        <taxon>Bacillota</taxon>
        <taxon>Clostridia</taxon>
        <taxon>Eubacteriales</taxon>
        <taxon>Oscillospiraceae</taxon>
        <taxon>Flavonifractor</taxon>
    </lineage>
</organism>
<name>A0A9D1Y9H9_9FIRM</name>
<dbReference type="EMBL" id="DXDX01000156">
    <property type="protein sequence ID" value="HIY21936.1"/>
    <property type="molecule type" value="Genomic_DNA"/>
</dbReference>
<evidence type="ECO:0000313" key="2">
    <source>
        <dbReference type="Proteomes" id="UP000823868"/>
    </source>
</evidence>
<proteinExistence type="predicted"/>
<comment type="caution">
    <text evidence="1">The sequence shown here is derived from an EMBL/GenBank/DDBJ whole genome shotgun (WGS) entry which is preliminary data.</text>
</comment>
<dbReference type="Pfam" id="PF04025">
    <property type="entry name" value="RemA-like"/>
    <property type="match status" value="1"/>
</dbReference>
<dbReference type="InterPro" id="IPR007169">
    <property type="entry name" value="RemA-like"/>
</dbReference>
<evidence type="ECO:0000313" key="1">
    <source>
        <dbReference type="EMBL" id="HIY21936.1"/>
    </source>
</evidence>
<gene>
    <name evidence="1" type="ORF">H9841_08565</name>
</gene>
<dbReference type="Proteomes" id="UP000823868">
    <property type="component" value="Unassembled WGS sequence"/>
</dbReference>
<reference evidence="1" key="2">
    <citation type="submission" date="2021-04" db="EMBL/GenBank/DDBJ databases">
        <authorList>
            <person name="Gilroy R."/>
        </authorList>
    </citation>
    <scope>NUCLEOTIDE SEQUENCE</scope>
    <source>
        <strain evidence="1">ChiBcec16_6824</strain>
    </source>
</reference>
<protein>
    <submittedName>
        <fullName evidence="1">DUF370 domain-containing protein</fullName>
    </submittedName>
</protein>
<reference evidence="1" key="1">
    <citation type="journal article" date="2021" name="PeerJ">
        <title>Extensive microbial diversity within the chicken gut microbiome revealed by metagenomics and culture.</title>
        <authorList>
            <person name="Gilroy R."/>
            <person name="Ravi A."/>
            <person name="Getino M."/>
            <person name="Pursley I."/>
            <person name="Horton D.L."/>
            <person name="Alikhan N.F."/>
            <person name="Baker D."/>
            <person name="Gharbi K."/>
            <person name="Hall N."/>
            <person name="Watson M."/>
            <person name="Adriaenssens E.M."/>
            <person name="Foster-Nyarko E."/>
            <person name="Jarju S."/>
            <person name="Secka A."/>
            <person name="Antonio M."/>
            <person name="Oren A."/>
            <person name="Chaudhuri R.R."/>
            <person name="La Ragione R."/>
            <person name="Hildebrand F."/>
            <person name="Pallen M.J."/>
        </authorList>
    </citation>
    <scope>NUCLEOTIDE SEQUENCE</scope>
    <source>
        <strain evidence="1">ChiBcec16_6824</strain>
    </source>
</reference>